<dbReference type="EMBL" id="CM039437">
    <property type="protein sequence ID" value="KAI4306725.1"/>
    <property type="molecule type" value="Genomic_DNA"/>
</dbReference>
<organism evidence="1 2">
    <name type="scientific">Bauhinia variegata</name>
    <name type="common">Purple orchid tree</name>
    <name type="synonym">Phanera variegata</name>
    <dbReference type="NCBI Taxonomy" id="167791"/>
    <lineage>
        <taxon>Eukaryota</taxon>
        <taxon>Viridiplantae</taxon>
        <taxon>Streptophyta</taxon>
        <taxon>Embryophyta</taxon>
        <taxon>Tracheophyta</taxon>
        <taxon>Spermatophyta</taxon>
        <taxon>Magnoliopsida</taxon>
        <taxon>eudicotyledons</taxon>
        <taxon>Gunneridae</taxon>
        <taxon>Pentapetalae</taxon>
        <taxon>rosids</taxon>
        <taxon>fabids</taxon>
        <taxon>Fabales</taxon>
        <taxon>Fabaceae</taxon>
        <taxon>Cercidoideae</taxon>
        <taxon>Cercideae</taxon>
        <taxon>Bauhiniinae</taxon>
        <taxon>Bauhinia</taxon>
    </lineage>
</organism>
<keyword evidence="2" id="KW-1185">Reference proteome</keyword>
<accession>A0ACB9LAZ3</accession>
<sequence>MDLNFGKFSNNTSCNFLYFSDFFRHFVRCADDKPFMPTYQISKEKAKSLGIEFTPLDVTLKETVESLRENKFIDS</sequence>
<name>A0ACB9LAZ3_BAUVA</name>
<proteinExistence type="predicted"/>
<protein>
    <submittedName>
        <fullName evidence="1">Uncharacterized protein</fullName>
    </submittedName>
</protein>
<evidence type="ECO:0000313" key="2">
    <source>
        <dbReference type="Proteomes" id="UP000828941"/>
    </source>
</evidence>
<reference evidence="1 2" key="1">
    <citation type="journal article" date="2022" name="DNA Res.">
        <title>Chromosomal-level genome assembly of the orchid tree Bauhinia variegata (Leguminosae; Cercidoideae) supports the allotetraploid origin hypothesis of Bauhinia.</title>
        <authorList>
            <person name="Zhong Y."/>
            <person name="Chen Y."/>
            <person name="Zheng D."/>
            <person name="Pang J."/>
            <person name="Liu Y."/>
            <person name="Luo S."/>
            <person name="Meng S."/>
            <person name="Qian L."/>
            <person name="Wei D."/>
            <person name="Dai S."/>
            <person name="Zhou R."/>
        </authorList>
    </citation>
    <scope>NUCLEOTIDE SEQUENCE [LARGE SCALE GENOMIC DNA]</scope>
    <source>
        <strain evidence="1">BV-YZ2020</strain>
    </source>
</reference>
<gene>
    <name evidence="1" type="ORF">L6164_029978</name>
</gene>
<evidence type="ECO:0000313" key="1">
    <source>
        <dbReference type="EMBL" id="KAI4306725.1"/>
    </source>
</evidence>
<dbReference type="Proteomes" id="UP000828941">
    <property type="component" value="Chromosome 12"/>
</dbReference>
<comment type="caution">
    <text evidence="1">The sequence shown here is derived from an EMBL/GenBank/DDBJ whole genome shotgun (WGS) entry which is preliminary data.</text>
</comment>